<evidence type="ECO:0000313" key="2">
    <source>
        <dbReference type="Proteomes" id="UP000077266"/>
    </source>
</evidence>
<dbReference type="Gene3D" id="2.60.120.260">
    <property type="entry name" value="Galactose-binding domain-like"/>
    <property type="match status" value="1"/>
</dbReference>
<keyword evidence="2" id="KW-1185">Reference proteome</keyword>
<accession>A0A165NPF4</accession>
<dbReference type="OrthoDB" id="2576334at2759"/>
<evidence type="ECO:0000313" key="1">
    <source>
        <dbReference type="EMBL" id="KZW01032.1"/>
    </source>
</evidence>
<dbReference type="Proteomes" id="UP000077266">
    <property type="component" value="Unassembled WGS sequence"/>
</dbReference>
<dbReference type="EMBL" id="KV425896">
    <property type="protein sequence ID" value="KZW01032.1"/>
    <property type="molecule type" value="Genomic_DNA"/>
</dbReference>
<dbReference type="InParanoid" id="A0A165NPF4"/>
<proteinExistence type="predicted"/>
<gene>
    <name evidence="1" type="ORF">EXIGLDRAFT_761049</name>
</gene>
<name>A0A165NPF4_EXIGL</name>
<reference evidence="1 2" key="1">
    <citation type="journal article" date="2016" name="Mol. Biol. Evol.">
        <title>Comparative Genomics of Early-Diverging Mushroom-Forming Fungi Provides Insights into the Origins of Lignocellulose Decay Capabilities.</title>
        <authorList>
            <person name="Nagy L.G."/>
            <person name="Riley R."/>
            <person name="Tritt A."/>
            <person name="Adam C."/>
            <person name="Daum C."/>
            <person name="Floudas D."/>
            <person name="Sun H."/>
            <person name="Yadav J.S."/>
            <person name="Pangilinan J."/>
            <person name="Larsson K.H."/>
            <person name="Matsuura K."/>
            <person name="Barry K."/>
            <person name="Labutti K."/>
            <person name="Kuo R."/>
            <person name="Ohm R.A."/>
            <person name="Bhattacharya S.S."/>
            <person name="Shirouzu T."/>
            <person name="Yoshinaga Y."/>
            <person name="Martin F.M."/>
            <person name="Grigoriev I.V."/>
            <person name="Hibbett D.S."/>
        </authorList>
    </citation>
    <scope>NUCLEOTIDE SEQUENCE [LARGE SCALE GENOMIC DNA]</scope>
    <source>
        <strain evidence="1 2">HHB12029</strain>
    </source>
</reference>
<dbReference type="AlphaFoldDB" id="A0A165NPF4"/>
<sequence>MAETTYEVRYDDTDPVISYSPYGDGSPTGGWETVFAGGTRPAVGGSTYGVGDSTHVTQLPGATLSFMFWGTSITLLGDAGGASYSITVDNDSLPTPTPKGSTLASLTGLPPGEHVLVLQVTSVKSRFMFDQAIFNVGTGSAGTSISNQTHQSLDGSWTYDSGAWHPTEPLTPLPHDNMVVLRTRNPGSRAQVNVSGNAVFLYGNAFPDSSTYEVHLDAQFWQFNASAHNFIQDALIFFYAEMDRGI</sequence>
<protein>
    <submittedName>
        <fullName evidence="1">Uncharacterized protein</fullName>
    </submittedName>
</protein>
<organism evidence="1 2">
    <name type="scientific">Exidia glandulosa HHB12029</name>
    <dbReference type="NCBI Taxonomy" id="1314781"/>
    <lineage>
        <taxon>Eukaryota</taxon>
        <taxon>Fungi</taxon>
        <taxon>Dikarya</taxon>
        <taxon>Basidiomycota</taxon>
        <taxon>Agaricomycotina</taxon>
        <taxon>Agaricomycetes</taxon>
        <taxon>Auriculariales</taxon>
        <taxon>Exidiaceae</taxon>
        <taxon>Exidia</taxon>
    </lineage>
</organism>